<accession>A0A4Z2IGQ5</accession>
<sequence>MQEVALLVVELHDGGGEHAEAGAGQDQTQTSTPAEGERERWGRCVTTDLCDNSQLSKPSCSRDARAVMIMKVSSPPRRPISPTAGQSARQVATAMPAIV</sequence>
<feature type="compositionally biased region" description="Basic and acidic residues" evidence="1">
    <location>
        <begin position="11"/>
        <end position="20"/>
    </location>
</feature>
<dbReference type="AlphaFoldDB" id="A0A4Z2IGQ5"/>
<evidence type="ECO:0000256" key="1">
    <source>
        <dbReference type="SAM" id="MobiDB-lite"/>
    </source>
</evidence>
<comment type="caution">
    <text evidence="2">The sequence shown here is derived from an EMBL/GenBank/DDBJ whole genome shotgun (WGS) entry which is preliminary data.</text>
</comment>
<proteinExistence type="predicted"/>
<dbReference type="EMBL" id="SRLO01000089">
    <property type="protein sequence ID" value="TNN76901.1"/>
    <property type="molecule type" value="Genomic_DNA"/>
</dbReference>
<evidence type="ECO:0000313" key="2">
    <source>
        <dbReference type="EMBL" id="TNN76901.1"/>
    </source>
</evidence>
<dbReference type="Proteomes" id="UP000314294">
    <property type="component" value="Unassembled WGS sequence"/>
</dbReference>
<organism evidence="2 3">
    <name type="scientific">Liparis tanakae</name>
    <name type="common">Tanaka's snailfish</name>
    <dbReference type="NCBI Taxonomy" id="230148"/>
    <lineage>
        <taxon>Eukaryota</taxon>
        <taxon>Metazoa</taxon>
        <taxon>Chordata</taxon>
        <taxon>Craniata</taxon>
        <taxon>Vertebrata</taxon>
        <taxon>Euteleostomi</taxon>
        <taxon>Actinopterygii</taxon>
        <taxon>Neopterygii</taxon>
        <taxon>Teleostei</taxon>
        <taxon>Neoteleostei</taxon>
        <taxon>Acanthomorphata</taxon>
        <taxon>Eupercaria</taxon>
        <taxon>Perciformes</taxon>
        <taxon>Cottioidei</taxon>
        <taxon>Cottales</taxon>
        <taxon>Liparidae</taxon>
        <taxon>Liparis</taxon>
    </lineage>
</organism>
<keyword evidence="3" id="KW-1185">Reference proteome</keyword>
<protein>
    <submittedName>
        <fullName evidence="2">Uncharacterized protein</fullName>
    </submittedName>
</protein>
<gene>
    <name evidence="2" type="ORF">EYF80_012954</name>
</gene>
<feature type="region of interest" description="Disordered" evidence="1">
    <location>
        <begin position="74"/>
        <end position="99"/>
    </location>
</feature>
<name>A0A4Z2IGQ5_9TELE</name>
<evidence type="ECO:0000313" key="3">
    <source>
        <dbReference type="Proteomes" id="UP000314294"/>
    </source>
</evidence>
<feature type="region of interest" description="Disordered" evidence="1">
    <location>
        <begin position="11"/>
        <end position="40"/>
    </location>
</feature>
<reference evidence="2 3" key="1">
    <citation type="submission" date="2019-03" db="EMBL/GenBank/DDBJ databases">
        <title>First draft genome of Liparis tanakae, snailfish: a comprehensive survey of snailfish specific genes.</title>
        <authorList>
            <person name="Kim W."/>
            <person name="Song I."/>
            <person name="Jeong J.-H."/>
            <person name="Kim D."/>
            <person name="Kim S."/>
            <person name="Ryu S."/>
            <person name="Song J.Y."/>
            <person name="Lee S.K."/>
        </authorList>
    </citation>
    <scope>NUCLEOTIDE SEQUENCE [LARGE SCALE GENOMIC DNA]</scope>
    <source>
        <tissue evidence="2">Muscle</tissue>
    </source>
</reference>